<dbReference type="EMBL" id="KN838639">
    <property type="protein sequence ID" value="KIJ99782.1"/>
    <property type="molecule type" value="Genomic_DNA"/>
</dbReference>
<evidence type="ECO:0000313" key="2">
    <source>
        <dbReference type="Proteomes" id="UP000054477"/>
    </source>
</evidence>
<evidence type="ECO:0000313" key="1">
    <source>
        <dbReference type="EMBL" id="KIJ99782.1"/>
    </source>
</evidence>
<reference evidence="2" key="2">
    <citation type="submission" date="2015-01" db="EMBL/GenBank/DDBJ databases">
        <title>Evolutionary Origins and Diversification of the Mycorrhizal Mutualists.</title>
        <authorList>
            <consortium name="DOE Joint Genome Institute"/>
            <consortium name="Mycorrhizal Genomics Consortium"/>
            <person name="Kohler A."/>
            <person name="Kuo A."/>
            <person name="Nagy L.G."/>
            <person name="Floudas D."/>
            <person name="Copeland A."/>
            <person name="Barry K.W."/>
            <person name="Cichocki N."/>
            <person name="Veneault-Fourrey C."/>
            <person name="LaButti K."/>
            <person name="Lindquist E.A."/>
            <person name="Lipzen A."/>
            <person name="Lundell T."/>
            <person name="Morin E."/>
            <person name="Murat C."/>
            <person name="Riley R."/>
            <person name="Ohm R."/>
            <person name="Sun H."/>
            <person name="Tunlid A."/>
            <person name="Henrissat B."/>
            <person name="Grigoriev I.V."/>
            <person name="Hibbett D.S."/>
            <person name="Martin F."/>
        </authorList>
    </citation>
    <scope>NUCLEOTIDE SEQUENCE [LARGE SCALE GENOMIC DNA]</scope>
    <source>
        <strain evidence="2">LaAM-08-1</strain>
    </source>
</reference>
<dbReference type="HOGENOM" id="CLU_2654850_0_0_1"/>
<dbReference type="AlphaFoldDB" id="A0A0C9XUZ3"/>
<reference evidence="1 2" key="1">
    <citation type="submission" date="2014-04" db="EMBL/GenBank/DDBJ databases">
        <authorList>
            <consortium name="DOE Joint Genome Institute"/>
            <person name="Kuo A."/>
            <person name="Kohler A."/>
            <person name="Nagy L.G."/>
            <person name="Floudas D."/>
            <person name="Copeland A."/>
            <person name="Barry K.W."/>
            <person name="Cichocki N."/>
            <person name="Veneault-Fourrey C."/>
            <person name="LaButti K."/>
            <person name="Lindquist E.A."/>
            <person name="Lipzen A."/>
            <person name="Lundell T."/>
            <person name="Morin E."/>
            <person name="Murat C."/>
            <person name="Sun H."/>
            <person name="Tunlid A."/>
            <person name="Henrissat B."/>
            <person name="Grigoriev I.V."/>
            <person name="Hibbett D.S."/>
            <person name="Martin F."/>
            <person name="Nordberg H.P."/>
            <person name="Cantor M.N."/>
            <person name="Hua S.X."/>
        </authorList>
    </citation>
    <scope>NUCLEOTIDE SEQUENCE [LARGE SCALE GENOMIC DNA]</scope>
    <source>
        <strain evidence="1 2">LaAM-08-1</strain>
    </source>
</reference>
<proteinExistence type="predicted"/>
<sequence>MRWHNQVVLIHECVASVRVVPDEVGDDGSDGVWSVFRILSYRIRDFEEQHSRGIYNPQSLDGSDVGGGDVIGFWRV</sequence>
<name>A0A0C9XUZ3_9AGAR</name>
<dbReference type="Proteomes" id="UP000054477">
    <property type="component" value="Unassembled WGS sequence"/>
</dbReference>
<gene>
    <name evidence="1" type="ORF">K443DRAFT_679685</name>
</gene>
<organism evidence="1 2">
    <name type="scientific">Laccaria amethystina LaAM-08-1</name>
    <dbReference type="NCBI Taxonomy" id="1095629"/>
    <lineage>
        <taxon>Eukaryota</taxon>
        <taxon>Fungi</taxon>
        <taxon>Dikarya</taxon>
        <taxon>Basidiomycota</taxon>
        <taxon>Agaricomycotina</taxon>
        <taxon>Agaricomycetes</taxon>
        <taxon>Agaricomycetidae</taxon>
        <taxon>Agaricales</taxon>
        <taxon>Agaricineae</taxon>
        <taxon>Hydnangiaceae</taxon>
        <taxon>Laccaria</taxon>
    </lineage>
</organism>
<protein>
    <submittedName>
        <fullName evidence="1">Uncharacterized protein</fullName>
    </submittedName>
</protein>
<keyword evidence="2" id="KW-1185">Reference proteome</keyword>
<accession>A0A0C9XUZ3</accession>